<gene>
    <name evidence="1" type="ORF">A2Y62_02090</name>
</gene>
<evidence type="ECO:0008006" key="3">
    <source>
        <dbReference type="Google" id="ProtNLM"/>
    </source>
</evidence>
<sequence length="250" mass="28254">MKKSSGLKQIPWSYVRTGLLILLFVYSCSLVNAGSLYQITINGQLAFPQGDFKKNAADLGGGFGFDFIYQPKSLPFGIGGSLGFIFYGYESYRDYFYSGPYSFPVDVSTTNGIFTGHFMIRYQSRHGKIRPYFEGLVGFNYLTTDTKIDVSGWGDEGFDIHNFDDMSLSYGAGAGILWYLSGQPPASDQSTTYAKLWEILLDIKLRYLFGGEAEYLTEGSIYEENDMWYYDVRTSKTNMLTFNIGITFIF</sequence>
<reference evidence="1 2" key="1">
    <citation type="journal article" date="2016" name="Nat. Commun.">
        <title>Thousands of microbial genomes shed light on interconnected biogeochemical processes in an aquifer system.</title>
        <authorList>
            <person name="Anantharaman K."/>
            <person name="Brown C.T."/>
            <person name="Hug L.A."/>
            <person name="Sharon I."/>
            <person name="Castelle C.J."/>
            <person name="Probst A.J."/>
            <person name="Thomas B.C."/>
            <person name="Singh A."/>
            <person name="Wilkins M.J."/>
            <person name="Karaoz U."/>
            <person name="Brodie E.L."/>
            <person name="Williams K.H."/>
            <person name="Hubbard S.S."/>
            <person name="Banfield J.F."/>
        </authorList>
    </citation>
    <scope>NUCLEOTIDE SEQUENCE [LARGE SCALE GENOMIC DNA]</scope>
</reference>
<name>A0A1F5VKB7_9BACT</name>
<proteinExistence type="predicted"/>
<dbReference type="AlphaFoldDB" id="A0A1F5VKB7"/>
<dbReference type="PROSITE" id="PS51257">
    <property type="entry name" value="PROKAR_LIPOPROTEIN"/>
    <property type="match status" value="1"/>
</dbReference>
<dbReference type="Proteomes" id="UP000178943">
    <property type="component" value="Unassembled WGS sequence"/>
</dbReference>
<protein>
    <recommendedName>
        <fullName evidence="3">Outer membrane protein beta-barrel domain-containing protein</fullName>
    </recommendedName>
</protein>
<dbReference type="STRING" id="1817863.A2Y62_02090"/>
<dbReference type="EMBL" id="MFGW01000155">
    <property type="protein sequence ID" value="OGF63658.1"/>
    <property type="molecule type" value="Genomic_DNA"/>
</dbReference>
<evidence type="ECO:0000313" key="1">
    <source>
        <dbReference type="EMBL" id="OGF63658.1"/>
    </source>
</evidence>
<comment type="caution">
    <text evidence="1">The sequence shown here is derived from an EMBL/GenBank/DDBJ whole genome shotgun (WGS) entry which is preliminary data.</text>
</comment>
<accession>A0A1F5VKB7</accession>
<evidence type="ECO:0000313" key="2">
    <source>
        <dbReference type="Proteomes" id="UP000178943"/>
    </source>
</evidence>
<organism evidence="1 2">
    <name type="scientific">Candidatus Fischerbacteria bacterium RBG_13_37_8</name>
    <dbReference type="NCBI Taxonomy" id="1817863"/>
    <lineage>
        <taxon>Bacteria</taxon>
        <taxon>Candidatus Fischeribacteriota</taxon>
    </lineage>
</organism>